<sequence length="92" mass="11013">MSGRKHFTYEEAKKYGEELGVDWNRFDVEQFRMGMGVELEHGSRNPITNVTNDDCLTTAKIALAHLEEFPDYYIRLIQMEEEAEEYWKNYKR</sequence>
<evidence type="ECO:0000313" key="2">
    <source>
        <dbReference type="Proteomes" id="UP000664545"/>
    </source>
</evidence>
<dbReference type="AlphaFoldDB" id="A0A939D8Y9"/>
<comment type="caution">
    <text evidence="1">The sequence shown here is derived from an EMBL/GenBank/DDBJ whole genome shotgun (WGS) entry which is preliminary data.</text>
</comment>
<proteinExistence type="predicted"/>
<name>A0A939D8Y9_CLOAM</name>
<keyword evidence="2" id="KW-1185">Reference proteome</keyword>
<dbReference type="Pfam" id="PF18905">
    <property type="entry name" value="DUF5661"/>
    <property type="match status" value="1"/>
</dbReference>
<accession>A0A939D8Y9</accession>
<evidence type="ECO:0000313" key="1">
    <source>
        <dbReference type="EMBL" id="MBN7773257.1"/>
    </source>
</evidence>
<gene>
    <name evidence="1" type="ORF">JYB65_07775</name>
</gene>
<dbReference type="EMBL" id="JAFJZZ010000002">
    <property type="protein sequence ID" value="MBN7773257.1"/>
    <property type="molecule type" value="Genomic_DNA"/>
</dbReference>
<reference evidence="1" key="1">
    <citation type="submission" date="2021-02" db="EMBL/GenBank/DDBJ databases">
        <title>Abyssanaerobacter marinus gen.nov., sp., nov, anaerobic bacterium isolated from the Onnuri vent field of Indian Ocean and suggestion of Mogibacteriaceae fam. nov., and proposal of reclassification of ambiguous this family's genus member.</title>
        <authorList>
            <person name="Kim Y.J."/>
            <person name="Yang J.-A."/>
        </authorList>
    </citation>
    <scope>NUCLEOTIDE SEQUENCE</scope>
    <source>
        <strain evidence="1">DSM 2634</strain>
    </source>
</reference>
<dbReference type="Proteomes" id="UP000664545">
    <property type="component" value="Unassembled WGS sequence"/>
</dbReference>
<organism evidence="1 2">
    <name type="scientific">Clostridium aminobutyricum</name>
    <dbReference type="NCBI Taxonomy" id="33953"/>
    <lineage>
        <taxon>Bacteria</taxon>
        <taxon>Bacillati</taxon>
        <taxon>Bacillota</taxon>
        <taxon>Clostridia</taxon>
        <taxon>Eubacteriales</taxon>
        <taxon>Clostridiaceae</taxon>
        <taxon>Clostridium</taxon>
    </lineage>
</organism>
<dbReference type="InterPro" id="IPR043720">
    <property type="entry name" value="DUF5661"/>
</dbReference>
<protein>
    <submittedName>
        <fullName evidence="1">Uncharacterized protein</fullName>
    </submittedName>
</protein>
<dbReference type="RefSeq" id="WP_206582085.1">
    <property type="nucleotide sequence ID" value="NZ_JAFJZZ010000002.1"/>
</dbReference>